<keyword evidence="1" id="KW-0596">Phosphopantetheine</keyword>
<evidence type="ECO:0000256" key="2">
    <source>
        <dbReference type="ARBA" id="ARBA00022553"/>
    </source>
</evidence>
<dbReference type="GO" id="GO:0004467">
    <property type="term" value="F:long-chain fatty acid-CoA ligase activity"/>
    <property type="evidence" value="ECO:0007669"/>
    <property type="project" value="UniProtKB-EC"/>
</dbReference>
<dbReference type="EC" id="6.2.1.3" evidence="5"/>
<evidence type="ECO:0000256" key="3">
    <source>
        <dbReference type="ARBA" id="ARBA00022737"/>
    </source>
</evidence>
<dbReference type="InterPro" id="IPR010071">
    <property type="entry name" value="AA_adenyl_dom"/>
</dbReference>
<dbReference type="Gene3D" id="3.40.50.980">
    <property type="match status" value="2"/>
</dbReference>
<dbReference type="Pfam" id="PF13193">
    <property type="entry name" value="AMP-binding_C"/>
    <property type="match status" value="1"/>
</dbReference>
<dbReference type="InterPro" id="IPR029063">
    <property type="entry name" value="SAM-dependent_MTases_sf"/>
</dbReference>
<dbReference type="FunFam" id="2.30.38.10:FF:000001">
    <property type="entry name" value="Non-ribosomal peptide synthetase PvdI"/>
    <property type="match status" value="1"/>
</dbReference>
<dbReference type="InterPro" id="IPR029058">
    <property type="entry name" value="AB_hydrolase_fold"/>
</dbReference>
<dbReference type="FunFam" id="3.40.50.980:FF:000001">
    <property type="entry name" value="Non-ribosomal peptide synthetase"/>
    <property type="match status" value="1"/>
</dbReference>
<dbReference type="InterPro" id="IPR020806">
    <property type="entry name" value="PKS_PP-bd"/>
</dbReference>
<dbReference type="Pfam" id="PF00501">
    <property type="entry name" value="AMP-binding"/>
    <property type="match status" value="1"/>
</dbReference>
<dbReference type="Gene3D" id="3.40.50.150">
    <property type="entry name" value="Vaccinia Virus protein VP39"/>
    <property type="match status" value="1"/>
</dbReference>
<dbReference type="InterPro" id="IPR020845">
    <property type="entry name" value="AMP-binding_CS"/>
</dbReference>
<dbReference type="AlphaFoldDB" id="S5TN68"/>
<dbReference type="Gene3D" id="2.30.38.10">
    <property type="entry name" value="Luciferase, Domain 3"/>
    <property type="match status" value="1"/>
</dbReference>
<evidence type="ECO:0000259" key="4">
    <source>
        <dbReference type="PROSITE" id="PS50075"/>
    </source>
</evidence>
<dbReference type="PROSITE" id="PS50075">
    <property type="entry name" value="CARRIER"/>
    <property type="match status" value="1"/>
</dbReference>
<keyword evidence="3" id="KW-0677">Repeat</keyword>
<dbReference type="SUPFAM" id="SSF53335">
    <property type="entry name" value="S-adenosyl-L-methionine-dependent methyltransferases"/>
    <property type="match status" value="1"/>
</dbReference>
<dbReference type="InterPro" id="IPR009081">
    <property type="entry name" value="PP-bd_ACP"/>
</dbReference>
<dbReference type="CDD" id="cd05930">
    <property type="entry name" value="A_NRPS"/>
    <property type="match status" value="1"/>
</dbReference>
<protein>
    <submittedName>
        <fullName evidence="5">Long-chain-fatty-acid--CoA ligase</fullName>
        <ecNumber evidence="5">6.2.1.3</ecNumber>
    </submittedName>
</protein>
<dbReference type="SUPFAM" id="SSF56801">
    <property type="entry name" value="Acetyl-CoA synthetase-like"/>
    <property type="match status" value="1"/>
</dbReference>
<dbReference type="GO" id="GO:0031177">
    <property type="term" value="F:phosphopantetheine binding"/>
    <property type="evidence" value="ECO:0007669"/>
    <property type="project" value="InterPro"/>
</dbReference>
<dbReference type="InterPro" id="IPR045851">
    <property type="entry name" value="AMP-bd_C_sf"/>
</dbReference>
<dbReference type="PANTHER" id="PTHR45527">
    <property type="entry name" value="NONRIBOSOMAL PEPTIDE SYNTHETASE"/>
    <property type="match status" value="1"/>
</dbReference>
<name>S5TN68_9BACT</name>
<evidence type="ECO:0000313" key="5">
    <source>
        <dbReference type="EMBL" id="AGS49868.1"/>
    </source>
</evidence>
<dbReference type="SMART" id="SM00823">
    <property type="entry name" value="PKS_PP"/>
    <property type="match status" value="1"/>
</dbReference>
<dbReference type="EMBL" id="KF264558">
    <property type="protein sequence ID" value="AGS49868.1"/>
    <property type="molecule type" value="Genomic_DNA"/>
</dbReference>
<dbReference type="Pfam" id="PF00550">
    <property type="entry name" value="PP-binding"/>
    <property type="match status" value="1"/>
</dbReference>
<keyword evidence="2" id="KW-0597">Phosphoprotein</keyword>
<accession>S5TN68</accession>
<sequence length="979" mass="106046">MTSAERDWLIHTVNDTAEPVPELDLVTSVTQQARATPDAAAVIWDGRTLSYRELVERANRLAHWLVERGVRPESLVAVRLPRSPDLVVALLAVLSAGAAYVPVDPDHPRSRVDHILSDARPAYELDTATLAADHSRYPASAPERPVSQANTAYVLYTSGSTGAPKGVAVSRGALSNLLATMGRRFPLSSTDRLLAVTTVMFDIAALELFLPLVCGAAVVLMDVDAHAHPAAVTTLLRKEKVTVVQATPAFWQMLLIHEPHCATGLRVLVGGEALPTRLADALAKQAAEVVNVYGPTEATIWATAAPVVLGQGVPPIGTPIGNTQVYVLDATLHPVPRGADGELYLAGDGLARGYLEQPALTAQRFVACPFGAPGTRMYRTGDVSRWNESGLLEYVGRADRQVKIDGFRIEPGEVEHVLAGHPGVAQAVVVVREDQPDRKRLVGYVVPEPDLTTADTHVDEWRDVYDQNYAESADMALGTDFPRWTSSYDGAPIPLAQMEQWRDGAVAQVRRFAPRRVLEIGVGSGLLLAELARDVEEYWGTDLSATVLDRLRTQVEHAGYGERVRLHARPADDVSALPRGWFDTIVLNSVVQYFPNAAYLDRVLRQAVELLVPGGRIVIGDVRNAATLPLLLTATRRATAPHATPEQLRAGVDRAVLLERELVVDPGWFAGWARTHDLGVDIRLKAGQAHNELTRHRYEVVLHKQPAEALDLTNVPAFRWGQQVSGLAGLRRLTEFAGASPVRVTGIPNARLTEEFAASGMGPSAVSGEPLDPDELVGWARRHDRDAVVTWSGETPAGFDAVFLPEPRTVVGTFVPGGSTSRPLTGNPAMAQAIAALPAALRRYLRERLPDYLVPAELVPVASLPITPNGKVDRAALPAPDRTSDGRAPRDRNEEVLCEIYAELLGRDRVSIDDDYAALGGDSLTAHRLINRVRTVLGVEMTVHDLFDGHTVEEVARSLAGARPARPALRRRATFGGSR</sequence>
<proteinExistence type="predicted"/>
<dbReference type="InterPro" id="IPR000873">
    <property type="entry name" value="AMP-dep_synth/lig_dom"/>
</dbReference>
<dbReference type="Gene3D" id="3.30.300.30">
    <property type="match status" value="2"/>
</dbReference>
<organism evidence="5">
    <name type="scientific">uncultured bacterium esnapd18</name>
    <dbReference type="NCBI Taxonomy" id="1366599"/>
    <lineage>
        <taxon>Bacteria</taxon>
        <taxon>environmental samples</taxon>
    </lineage>
</organism>
<dbReference type="Pfam" id="PF08242">
    <property type="entry name" value="Methyltransf_12"/>
    <property type="match status" value="1"/>
</dbReference>
<feature type="domain" description="Carrier" evidence="4">
    <location>
        <begin position="888"/>
        <end position="963"/>
    </location>
</feature>
<dbReference type="NCBIfam" id="TIGR01733">
    <property type="entry name" value="AA-adenyl-dom"/>
    <property type="match status" value="1"/>
</dbReference>
<reference evidence="5" key="1">
    <citation type="journal article" date="2013" name="Proc. Natl. Acad. Sci. U.S.A.">
        <title>Mapping gene clusters within arrayed metagenomic libraries to expand the structural diversity of biomedically relevant natural products.</title>
        <authorList>
            <person name="Owen J.G."/>
            <person name="Reddy B.V."/>
            <person name="Ternei M.A."/>
            <person name="Charlop-Powers Z."/>
            <person name="Calle P.Y."/>
            <person name="Kim J.H."/>
            <person name="Brady S.F."/>
        </authorList>
    </citation>
    <scope>NUCLEOTIDE SEQUENCE</scope>
</reference>
<dbReference type="SUPFAM" id="SSF47336">
    <property type="entry name" value="ACP-like"/>
    <property type="match status" value="1"/>
</dbReference>
<dbReference type="FunFam" id="3.40.50.12780:FF:000012">
    <property type="entry name" value="Non-ribosomal peptide synthetase"/>
    <property type="match status" value="1"/>
</dbReference>
<dbReference type="InterPro" id="IPR036736">
    <property type="entry name" value="ACP-like_sf"/>
</dbReference>
<dbReference type="CDD" id="cd02440">
    <property type="entry name" value="AdoMet_MTases"/>
    <property type="match status" value="1"/>
</dbReference>
<dbReference type="GO" id="GO:0043041">
    <property type="term" value="P:amino acid activation for nonribosomal peptide biosynthetic process"/>
    <property type="evidence" value="ECO:0007669"/>
    <property type="project" value="TreeGrafter"/>
</dbReference>
<dbReference type="PANTHER" id="PTHR45527:SF14">
    <property type="entry name" value="PLIPASTATIN SYNTHASE SUBUNIT B"/>
    <property type="match status" value="1"/>
</dbReference>
<dbReference type="GO" id="GO:0005737">
    <property type="term" value="C:cytoplasm"/>
    <property type="evidence" value="ECO:0007669"/>
    <property type="project" value="TreeGrafter"/>
</dbReference>
<dbReference type="InterPro" id="IPR025110">
    <property type="entry name" value="AMP-bd_C"/>
</dbReference>
<dbReference type="GO" id="GO:0044550">
    <property type="term" value="P:secondary metabolite biosynthetic process"/>
    <property type="evidence" value="ECO:0007669"/>
    <property type="project" value="TreeGrafter"/>
</dbReference>
<evidence type="ECO:0000256" key="1">
    <source>
        <dbReference type="ARBA" id="ARBA00022450"/>
    </source>
</evidence>
<keyword evidence="5" id="KW-0436">Ligase</keyword>
<dbReference type="PROSITE" id="PS00455">
    <property type="entry name" value="AMP_BINDING"/>
    <property type="match status" value="1"/>
</dbReference>
<dbReference type="Gene3D" id="3.40.50.1820">
    <property type="entry name" value="alpha/beta hydrolase"/>
    <property type="match status" value="1"/>
</dbReference>
<dbReference type="InterPro" id="IPR013217">
    <property type="entry name" value="Methyltransf_12"/>
</dbReference>